<dbReference type="PRINTS" id="PR00039">
    <property type="entry name" value="HTHLYSR"/>
</dbReference>
<dbReference type="EMBL" id="JRPN01000007">
    <property type="protein sequence ID" value="KGT79769.1"/>
    <property type="molecule type" value="Genomic_DNA"/>
</dbReference>
<feature type="domain" description="HTH lysR-type" evidence="7">
    <location>
        <begin position="6"/>
        <end position="63"/>
    </location>
</feature>
<dbReference type="SUPFAM" id="SSF53850">
    <property type="entry name" value="Periplasmic binding protein-like II"/>
    <property type="match status" value="1"/>
</dbReference>
<dbReference type="RefSeq" id="WP_028160396.1">
    <property type="nucleotide sequence ID" value="NZ_JANUDC010000001.1"/>
</dbReference>
<dbReference type="InterPro" id="IPR036390">
    <property type="entry name" value="WH_DNA-bd_sf"/>
</dbReference>
<keyword evidence="6" id="KW-0804">Transcription</keyword>
<dbReference type="CDD" id="cd08417">
    <property type="entry name" value="PBP2_Nitroaromatics_like"/>
    <property type="match status" value="1"/>
</dbReference>
<evidence type="ECO:0000256" key="3">
    <source>
        <dbReference type="ARBA" id="ARBA00022458"/>
    </source>
</evidence>
<dbReference type="STRING" id="375.BKD09_RS32155"/>
<keyword evidence="3" id="KW-0536">Nodulation</keyword>
<dbReference type="PANTHER" id="PTHR30118:SF15">
    <property type="entry name" value="TRANSCRIPTIONAL REGULATORY PROTEIN"/>
    <property type="match status" value="1"/>
</dbReference>
<protein>
    <recommendedName>
        <fullName evidence="7">HTH lysR-type domain-containing protein</fullName>
    </recommendedName>
</protein>
<evidence type="ECO:0000259" key="7">
    <source>
        <dbReference type="PROSITE" id="PS50931"/>
    </source>
</evidence>
<dbReference type="InterPro" id="IPR050389">
    <property type="entry name" value="LysR-type_TF"/>
</dbReference>
<sequence>MNLASVDLNLLVAFEALMEERHVTRAGQRIGLAQPSMSSTLTRLRALFGDELFVRSASGMQPTARALALARPISDALGQIRGVLEPTSAFNPATARHRLSIAATDYGDLVVVPPLVEALRRAAPGIDLVVRPIIDPAASVTSLERGDVDALIGGHLPASPRIIRSTVFTERFVCIRDAKRAKRRARLTKDDYTRLPHVLFSSAGGDGLPGAIDTMLSRHGRKRRTAITLAHVVAVPFAVAGTDLVATMAERVARRFATAAGVSVVPIPYDVEAFPIDLLHTRRAMADPALRWFIELVNRVCGTL</sequence>
<dbReference type="PROSITE" id="PS50931">
    <property type="entry name" value="HTH_LYSR"/>
    <property type="match status" value="1"/>
</dbReference>
<accession>A0A0A3Y2H0</accession>
<dbReference type="GO" id="GO:0003677">
    <property type="term" value="F:DNA binding"/>
    <property type="evidence" value="ECO:0007669"/>
    <property type="project" value="UniProtKB-KW"/>
</dbReference>
<dbReference type="Pfam" id="PF00126">
    <property type="entry name" value="HTH_1"/>
    <property type="match status" value="1"/>
</dbReference>
<dbReference type="InterPro" id="IPR036388">
    <property type="entry name" value="WH-like_DNA-bd_sf"/>
</dbReference>
<keyword evidence="5" id="KW-0238">DNA-binding</keyword>
<dbReference type="Gene3D" id="1.10.10.10">
    <property type="entry name" value="Winged helix-like DNA-binding domain superfamily/Winged helix DNA-binding domain"/>
    <property type="match status" value="1"/>
</dbReference>
<proteinExistence type="inferred from homology"/>
<evidence type="ECO:0000256" key="5">
    <source>
        <dbReference type="ARBA" id="ARBA00023125"/>
    </source>
</evidence>
<comment type="similarity">
    <text evidence="2">Belongs to the LysR transcriptional regulatory family.</text>
</comment>
<dbReference type="InterPro" id="IPR005119">
    <property type="entry name" value="LysR_subst-bd"/>
</dbReference>
<evidence type="ECO:0000256" key="1">
    <source>
        <dbReference type="ARBA" id="ARBA00003502"/>
    </source>
</evidence>
<dbReference type="Proteomes" id="UP000030377">
    <property type="component" value="Unassembled WGS sequence"/>
</dbReference>
<evidence type="ECO:0000256" key="4">
    <source>
        <dbReference type="ARBA" id="ARBA00023015"/>
    </source>
</evidence>
<keyword evidence="4" id="KW-0805">Transcription regulation</keyword>
<dbReference type="GO" id="GO:0003700">
    <property type="term" value="F:DNA-binding transcription factor activity"/>
    <property type="evidence" value="ECO:0007669"/>
    <property type="project" value="InterPro"/>
</dbReference>
<dbReference type="AlphaFoldDB" id="A0A0A3Y2H0"/>
<organism evidence="8 9">
    <name type="scientific">Bradyrhizobium japonicum</name>
    <dbReference type="NCBI Taxonomy" id="375"/>
    <lineage>
        <taxon>Bacteria</taxon>
        <taxon>Pseudomonadati</taxon>
        <taxon>Pseudomonadota</taxon>
        <taxon>Alphaproteobacteria</taxon>
        <taxon>Hyphomicrobiales</taxon>
        <taxon>Nitrobacteraceae</taxon>
        <taxon>Bradyrhizobium</taxon>
    </lineage>
</organism>
<comment type="function">
    <text evidence="1">NodD regulates the expression of the nodABCFE genes which encode other nodulation proteins. NodD is also a negative regulator of its own expression. Binds flavonoids as inducers.</text>
</comment>
<evidence type="ECO:0000256" key="6">
    <source>
        <dbReference type="ARBA" id="ARBA00023163"/>
    </source>
</evidence>
<dbReference type="InterPro" id="IPR000847">
    <property type="entry name" value="LysR_HTH_N"/>
</dbReference>
<evidence type="ECO:0000313" key="8">
    <source>
        <dbReference type="EMBL" id="KGT79769.1"/>
    </source>
</evidence>
<dbReference type="Pfam" id="PF03466">
    <property type="entry name" value="LysR_substrate"/>
    <property type="match status" value="1"/>
</dbReference>
<evidence type="ECO:0000256" key="2">
    <source>
        <dbReference type="ARBA" id="ARBA00009437"/>
    </source>
</evidence>
<dbReference type="SUPFAM" id="SSF46785">
    <property type="entry name" value="Winged helix' DNA-binding domain"/>
    <property type="match status" value="1"/>
</dbReference>
<evidence type="ECO:0000313" key="9">
    <source>
        <dbReference type="Proteomes" id="UP000030377"/>
    </source>
</evidence>
<gene>
    <name evidence="8" type="ORF">MA20_10795</name>
</gene>
<dbReference type="InterPro" id="IPR037402">
    <property type="entry name" value="YidZ_PBP2"/>
</dbReference>
<reference evidence="8 9" key="1">
    <citation type="submission" date="2014-09" db="EMBL/GenBank/DDBJ databases">
        <title>Draft genome of Bradyrhizobium japonicum Is-34.</title>
        <authorList>
            <person name="Tsurumaru H."/>
            <person name="Yamakawa T."/>
            <person name="Hashimoto S."/>
            <person name="Okizaki K."/>
            <person name="Kanesaki Y."/>
            <person name="Yoshikawa H."/>
            <person name="Yajima S."/>
        </authorList>
    </citation>
    <scope>NUCLEOTIDE SEQUENCE [LARGE SCALE GENOMIC DNA]</scope>
    <source>
        <strain evidence="8 9">Is-34</strain>
    </source>
</reference>
<comment type="caution">
    <text evidence="8">The sequence shown here is derived from an EMBL/GenBank/DDBJ whole genome shotgun (WGS) entry which is preliminary data.</text>
</comment>
<name>A0A0A3Y2H0_BRAJP</name>
<dbReference type="Gene3D" id="3.40.190.10">
    <property type="entry name" value="Periplasmic binding protein-like II"/>
    <property type="match status" value="2"/>
</dbReference>
<dbReference type="PANTHER" id="PTHR30118">
    <property type="entry name" value="HTH-TYPE TRANSCRIPTIONAL REGULATOR LEUO-RELATED"/>
    <property type="match status" value="1"/>
</dbReference>